<feature type="non-terminal residue" evidence="2">
    <location>
        <position position="499"/>
    </location>
</feature>
<gene>
    <name evidence="2" type="ORF">NYG95_08910</name>
</gene>
<organism evidence="2 3">
    <name type="scientific">Campylobacter felis</name>
    <dbReference type="NCBI Taxonomy" id="2974565"/>
    <lineage>
        <taxon>Bacteria</taxon>
        <taxon>Pseudomonadati</taxon>
        <taxon>Campylobacterota</taxon>
        <taxon>Epsilonproteobacteria</taxon>
        <taxon>Campylobacterales</taxon>
        <taxon>Campylobacteraceae</taxon>
        <taxon>Campylobacter</taxon>
    </lineage>
</organism>
<accession>A0ABT7I5Y1</accession>
<feature type="domain" description="Phage-Barnase-EndoU-ColicinE5/D-RelE-like nuclease" evidence="1">
    <location>
        <begin position="36"/>
        <end position="126"/>
    </location>
</feature>
<dbReference type="EMBL" id="JANURU010000042">
    <property type="protein sequence ID" value="MDL0147710.1"/>
    <property type="molecule type" value="Genomic_DNA"/>
</dbReference>
<dbReference type="Proteomes" id="UP001176223">
    <property type="component" value="Unassembled WGS sequence"/>
</dbReference>
<evidence type="ECO:0000313" key="3">
    <source>
        <dbReference type="Proteomes" id="UP001176223"/>
    </source>
</evidence>
<evidence type="ECO:0000259" key="1">
    <source>
        <dbReference type="Pfam" id="PF18809"/>
    </source>
</evidence>
<reference evidence="2" key="2">
    <citation type="journal article" date="2023" name="Microorganisms">
        <title>Isolation and Genomic Characteristics of Cat-Borne Campylobacter felis sp. nov. and Sheep-Borne Campylobacter ovis sp. nov.</title>
        <authorList>
            <person name="Wang H."/>
            <person name="Li Y."/>
            <person name="Gu Y."/>
            <person name="Zhou G."/>
            <person name="Chen X."/>
            <person name="Zhang X."/>
            <person name="Shao Z."/>
            <person name="Zhang J."/>
            <person name="Zhang M."/>
        </authorList>
    </citation>
    <scope>NUCLEOTIDE SEQUENCE</scope>
    <source>
        <strain evidence="2">XJK33-1</strain>
    </source>
</reference>
<comment type="caution">
    <text evidence="2">The sequence shown here is derived from an EMBL/GenBank/DDBJ whole genome shotgun (WGS) entry which is preliminary data.</text>
</comment>
<reference evidence="2" key="1">
    <citation type="submission" date="2022-08" db="EMBL/GenBank/DDBJ databases">
        <authorList>
            <person name="Wang H."/>
        </authorList>
    </citation>
    <scope>NUCLEOTIDE SEQUENCE</scope>
    <source>
        <strain evidence="2">XJK33-1</strain>
    </source>
</reference>
<sequence>EFYRDGKGAVKKLIREAEAFKENGEKGEYKGQVAGAFYKEGLGDIDLVWGDENFGLRHIIEKHGGEFEDIAKELDEIIQDGEVVKTHNGYNIELGDYKVGLNIGWNENGVKIGENKWVVTAFDNSKLQSEKQGSNSASFTKGETLPLNSSEIIPQTPQEIIKQAKQSGKSVTETKELLQKHKDNKIINTLKDMQDKDLNTKLGDKDLLDLYANASRDIVQNMENASFELDFIHQIKQYNDNLFTFFEKNPQFKELSLFKNFYNHLQNLIRKKQIENFTKPLNSKTQITTKSGNIYYFDEKHNLLKNPQEKPIKKDEIVLNEKGDTLLLSDTHLVLTNKNKDFKDRYIHLLTNSDKREVLQFANFFQNGLTLENKKLFDLFKSIPKAAFMKYPLEILMQIFNDIAPFNKATIPFYAEFAKKHYGSVDNFNKDFLQKMDRQYKENGNPFGILFNDEVTIKEFGKEYFKGKNAIDFLLKAQAGHIENAFYKEGLGDIDLVWG</sequence>
<keyword evidence="3" id="KW-1185">Reference proteome</keyword>
<dbReference type="Pfam" id="PF18809">
    <property type="entry name" value="PBECR1"/>
    <property type="match status" value="1"/>
</dbReference>
<evidence type="ECO:0000313" key="2">
    <source>
        <dbReference type="EMBL" id="MDL0147710.1"/>
    </source>
</evidence>
<name>A0ABT7I5Y1_9BACT</name>
<dbReference type="InterPro" id="IPR041092">
    <property type="entry name" value="PBECR1"/>
</dbReference>
<proteinExistence type="predicted"/>
<feature type="non-terminal residue" evidence="2">
    <location>
        <position position="1"/>
    </location>
</feature>
<protein>
    <recommendedName>
        <fullName evidence="1">Phage-Barnase-EndoU-ColicinE5/D-RelE-like nuclease domain-containing protein</fullName>
    </recommendedName>
</protein>